<protein>
    <submittedName>
        <fullName evidence="1">Uncharacterized protein</fullName>
    </submittedName>
</protein>
<organism evidence="1">
    <name type="scientific">marine sediment metagenome</name>
    <dbReference type="NCBI Taxonomy" id="412755"/>
    <lineage>
        <taxon>unclassified sequences</taxon>
        <taxon>metagenomes</taxon>
        <taxon>ecological metagenomes</taxon>
    </lineage>
</organism>
<sequence>TGNVAGPTRKGTNTRIAGDSHFFYDGEIIGVDEDGKFFVKDGSCPRVVYIPLVSEMVNPSQDVQIIKFAIFFIEELRWNDPVYGNGPTVLGRFVDYSIAVTSGDIIGYTGGIKVIRLVK</sequence>
<comment type="caution">
    <text evidence="1">The sequence shown here is derived from an EMBL/GenBank/DDBJ whole genome shotgun (WGS) entry which is preliminary data.</text>
</comment>
<dbReference type="EMBL" id="BARU01011914">
    <property type="protein sequence ID" value="GAH34737.1"/>
    <property type="molecule type" value="Genomic_DNA"/>
</dbReference>
<feature type="non-terminal residue" evidence="1">
    <location>
        <position position="1"/>
    </location>
</feature>
<accession>X1EQ68</accession>
<dbReference type="AlphaFoldDB" id="X1EQ68"/>
<gene>
    <name evidence="1" type="ORF">S03H2_22197</name>
</gene>
<name>X1EQ68_9ZZZZ</name>
<reference evidence="1" key="1">
    <citation type="journal article" date="2014" name="Front. Microbiol.">
        <title>High frequency of phylogenetically diverse reductive dehalogenase-homologous genes in deep subseafloor sedimentary metagenomes.</title>
        <authorList>
            <person name="Kawai M."/>
            <person name="Futagami T."/>
            <person name="Toyoda A."/>
            <person name="Takaki Y."/>
            <person name="Nishi S."/>
            <person name="Hori S."/>
            <person name="Arai W."/>
            <person name="Tsubouchi T."/>
            <person name="Morono Y."/>
            <person name="Uchiyama I."/>
            <person name="Ito T."/>
            <person name="Fujiyama A."/>
            <person name="Inagaki F."/>
            <person name="Takami H."/>
        </authorList>
    </citation>
    <scope>NUCLEOTIDE SEQUENCE</scope>
    <source>
        <strain evidence="1">Expedition CK06-06</strain>
    </source>
</reference>
<proteinExistence type="predicted"/>
<evidence type="ECO:0000313" key="1">
    <source>
        <dbReference type="EMBL" id="GAH34737.1"/>
    </source>
</evidence>